<evidence type="ECO:0000313" key="2">
    <source>
        <dbReference type="Proteomes" id="UP001577047"/>
    </source>
</evidence>
<dbReference type="EMBL" id="JBHFXX010000001">
    <property type="protein sequence ID" value="MFB3798982.1"/>
    <property type="molecule type" value="Genomic_DNA"/>
</dbReference>
<name>A0ABV4Z3P3_9PSED</name>
<sequence length="210" mass="24064">MLLDDHKRISKKSGNEVSLNQAIYEYIQTRGVLSLSMNPHDALLWAHYADGHKGVTLGFNDTLLDIEHTGHGKVTYHASPPYVEKFIELVDEFETFCRPWDGATYSDERGKEFYNKQLDTMFQAGLYSKSEKWKYEEEFRIIAEPGNHPYHPKALAEIILGAKTSPADEKTIKKILDHPDYSHVKLKKVFNPPGTFDFLSRELTEDVSAD</sequence>
<reference evidence="1 2" key="1">
    <citation type="submission" date="2024-09" db="EMBL/GenBank/DDBJ databases">
        <authorList>
            <person name="Fullem K."/>
        </authorList>
    </citation>
    <scope>NUCLEOTIDE SEQUENCE [LARGE SCALE GENOMIC DNA]</scope>
    <source>
        <strain evidence="2">K1(2024)</strain>
    </source>
</reference>
<evidence type="ECO:0000313" key="1">
    <source>
        <dbReference type="EMBL" id="MFB3798982.1"/>
    </source>
</evidence>
<dbReference type="Pfam" id="PF11185">
    <property type="entry name" value="DUF2971"/>
    <property type="match status" value="1"/>
</dbReference>
<organism evidence="1 2">
    <name type="scientific">Pseudomonas boreofloridensis</name>
    <dbReference type="NCBI Taxonomy" id="3064348"/>
    <lineage>
        <taxon>Bacteria</taxon>
        <taxon>Pseudomonadati</taxon>
        <taxon>Pseudomonadota</taxon>
        <taxon>Gammaproteobacteria</taxon>
        <taxon>Pseudomonadales</taxon>
        <taxon>Pseudomonadaceae</taxon>
        <taxon>Pseudomonas</taxon>
    </lineage>
</organism>
<dbReference type="RefSeq" id="WP_304482685.1">
    <property type="nucleotide sequence ID" value="NZ_JAUQOQ010000001.1"/>
</dbReference>
<dbReference type="InterPro" id="IPR021352">
    <property type="entry name" value="DUF2971"/>
</dbReference>
<keyword evidence="2" id="KW-1185">Reference proteome</keyword>
<proteinExistence type="predicted"/>
<protein>
    <submittedName>
        <fullName evidence="1">DUF2971 domain-containing protein</fullName>
    </submittedName>
</protein>
<accession>A0ABV4Z3P3</accession>
<comment type="caution">
    <text evidence="1">The sequence shown here is derived from an EMBL/GenBank/DDBJ whole genome shotgun (WGS) entry which is preliminary data.</text>
</comment>
<gene>
    <name evidence="1" type="ORF">ACE1YR_00840</name>
</gene>
<dbReference type="Proteomes" id="UP001577047">
    <property type="component" value="Unassembled WGS sequence"/>
</dbReference>